<dbReference type="PANTHER" id="PTHR42663:SF6">
    <property type="entry name" value="HYDROLASE C777.06C-RELATED"/>
    <property type="match status" value="1"/>
</dbReference>
<reference evidence="2 3" key="1">
    <citation type="submission" date="2019-05" db="EMBL/GenBank/DDBJ databases">
        <authorList>
            <consortium name="Science for Life Laboratories"/>
        </authorList>
    </citation>
    <scope>NUCLEOTIDE SEQUENCE [LARGE SCALE GENOMIC DNA]</scope>
    <source>
        <strain evidence="2">Soil9</strain>
    </source>
</reference>
<dbReference type="InterPro" id="IPR001279">
    <property type="entry name" value="Metallo-B-lactamas"/>
</dbReference>
<evidence type="ECO:0000259" key="1">
    <source>
        <dbReference type="SMART" id="SM00849"/>
    </source>
</evidence>
<dbReference type="InterPro" id="IPR036866">
    <property type="entry name" value="RibonucZ/Hydroxyglut_hydro"/>
</dbReference>
<dbReference type="RefSeq" id="WP_232069657.1">
    <property type="nucleotide sequence ID" value="NZ_LR593886.1"/>
</dbReference>
<proteinExistence type="predicted"/>
<dbReference type="Gene3D" id="3.60.15.10">
    <property type="entry name" value="Ribonuclease Z/Hydroxyacylglutathione hydrolase-like"/>
    <property type="match status" value="1"/>
</dbReference>
<accession>A0A6P2CXR4</accession>
<dbReference type="Proteomes" id="UP000464178">
    <property type="component" value="Chromosome"/>
</dbReference>
<keyword evidence="2" id="KW-0378">Hydrolase</keyword>
<dbReference type="AlphaFoldDB" id="A0A6P2CXR4"/>
<sequence>MILTDTQTGTRTFTFLGTGTSMGVPMLGCDCHVCTSANPKNHRYRCSVLISTAAGHILIDTAPEMRLQLLRENIKLVSAVVYTHYHVDHLFGLDDLRVFPVKLNGPLPIYCTDETEEIIRQAFAYVFAPGSEDLPVGMVPRLTLQRIDERPFEVLGQRFTPIPLVHGRFNVFGFRVGEVAYCTDVSGIPDRSWPLLENLDVLVIDALKPGKPHPSHFNVEQALEAIERIKPRRAYFTHMAHTMEYDELMRTLPKGVEPAYDGLKFTF</sequence>
<keyword evidence="3" id="KW-1185">Reference proteome</keyword>
<evidence type="ECO:0000313" key="2">
    <source>
        <dbReference type="EMBL" id="VTR93693.1"/>
    </source>
</evidence>
<dbReference type="KEGG" id="gms:SOIL9_40210"/>
<dbReference type="Pfam" id="PF12706">
    <property type="entry name" value="Lactamase_B_2"/>
    <property type="match status" value="1"/>
</dbReference>
<dbReference type="GO" id="GO:0016787">
    <property type="term" value="F:hydrolase activity"/>
    <property type="evidence" value="ECO:0007669"/>
    <property type="project" value="UniProtKB-KW"/>
</dbReference>
<protein>
    <recommendedName>
        <fullName evidence="1">Metallo-beta-lactamase domain-containing protein</fullName>
    </recommendedName>
</protein>
<name>A0A6P2CXR4_9BACT</name>
<organism evidence="2 3">
    <name type="scientific">Gemmata massiliana</name>
    <dbReference type="NCBI Taxonomy" id="1210884"/>
    <lineage>
        <taxon>Bacteria</taxon>
        <taxon>Pseudomonadati</taxon>
        <taxon>Planctomycetota</taxon>
        <taxon>Planctomycetia</taxon>
        <taxon>Gemmatales</taxon>
        <taxon>Gemmataceae</taxon>
        <taxon>Gemmata</taxon>
    </lineage>
</organism>
<dbReference type="EMBL" id="LR593886">
    <property type="protein sequence ID" value="VTR93693.1"/>
    <property type="molecule type" value="Genomic_DNA"/>
</dbReference>
<feature type="domain" description="Metallo-beta-lactamase" evidence="1">
    <location>
        <begin position="44"/>
        <end position="238"/>
    </location>
</feature>
<dbReference type="SMART" id="SM00849">
    <property type="entry name" value="Lactamase_B"/>
    <property type="match status" value="1"/>
</dbReference>
<dbReference type="SUPFAM" id="SSF56281">
    <property type="entry name" value="Metallo-hydrolase/oxidoreductase"/>
    <property type="match status" value="1"/>
</dbReference>
<gene>
    <name evidence="2" type="ORF">SOIL9_40210</name>
</gene>
<evidence type="ECO:0000313" key="3">
    <source>
        <dbReference type="Proteomes" id="UP000464178"/>
    </source>
</evidence>
<dbReference type="PANTHER" id="PTHR42663">
    <property type="entry name" value="HYDROLASE C777.06C-RELATED-RELATED"/>
    <property type="match status" value="1"/>
</dbReference>
<dbReference type="CDD" id="cd16279">
    <property type="entry name" value="metallo-hydrolase-like_MBL-fold"/>
    <property type="match status" value="1"/>
</dbReference>